<dbReference type="AlphaFoldDB" id="A0A3S3ZBR3"/>
<feature type="domain" description="AB hydrolase-1" evidence="1">
    <location>
        <begin position="19"/>
        <end position="123"/>
    </location>
</feature>
<dbReference type="OrthoDB" id="9804723at2"/>
<protein>
    <submittedName>
        <fullName evidence="2">Alpha/beta fold hydrolase</fullName>
    </submittedName>
</protein>
<sequence length="248" mass="26423">MSDDGVRLAVYDVGDADAPVVIAVHGFASSGVLNWFHSGWTRDLTRAGYRVLALDQRGHGRSGKPHDPLQFTTERLAADVLGVLDAHLVDEAVLLGYSLGARVGWHLARSDAHRFPRVVLGGLPTGDPLRGFDLRAARAFAESATPVDDHLTRTYIEMAAGIRGNDLASLISLVEGMRGGTQPDPADPPRQPILIAAGDRDPVREDSEALASAAPLGVFVELPDRDHFSAPTSAVFRRSAIGFLAPPA</sequence>
<accession>A0A3S3ZBR3</accession>
<dbReference type="Pfam" id="PF00561">
    <property type="entry name" value="Abhydrolase_1"/>
    <property type="match status" value="1"/>
</dbReference>
<dbReference type="InterPro" id="IPR000073">
    <property type="entry name" value="AB_hydrolase_1"/>
</dbReference>
<dbReference type="Proteomes" id="UP000288547">
    <property type="component" value="Unassembled WGS sequence"/>
</dbReference>
<dbReference type="InterPro" id="IPR050471">
    <property type="entry name" value="AB_hydrolase"/>
</dbReference>
<name>A0A3S3ZBR3_9MICO</name>
<reference evidence="2 3" key="1">
    <citation type="submission" date="2018-12" db="EMBL/GenBank/DDBJ databases">
        <authorList>
            <person name="Li F."/>
        </authorList>
    </citation>
    <scope>NUCLEOTIDE SEQUENCE [LARGE SCALE GENOMIC DNA]</scope>
    <source>
        <strain evidence="2 3">11W25H-1</strain>
    </source>
</reference>
<dbReference type="EMBL" id="RZNB01000002">
    <property type="protein sequence ID" value="RWZ52041.1"/>
    <property type="molecule type" value="Genomic_DNA"/>
</dbReference>
<dbReference type="PANTHER" id="PTHR43433">
    <property type="entry name" value="HYDROLASE, ALPHA/BETA FOLD FAMILY PROTEIN"/>
    <property type="match status" value="1"/>
</dbReference>
<keyword evidence="2" id="KW-0378">Hydrolase</keyword>
<evidence type="ECO:0000313" key="2">
    <source>
        <dbReference type="EMBL" id="RWZ52041.1"/>
    </source>
</evidence>
<dbReference type="InterPro" id="IPR029058">
    <property type="entry name" value="AB_hydrolase_fold"/>
</dbReference>
<gene>
    <name evidence="2" type="ORF">ELQ90_05570</name>
</gene>
<dbReference type="Gene3D" id="3.40.50.1820">
    <property type="entry name" value="alpha/beta hydrolase"/>
    <property type="match status" value="1"/>
</dbReference>
<evidence type="ECO:0000313" key="3">
    <source>
        <dbReference type="Proteomes" id="UP000288547"/>
    </source>
</evidence>
<comment type="caution">
    <text evidence="2">The sequence shown here is derived from an EMBL/GenBank/DDBJ whole genome shotgun (WGS) entry which is preliminary data.</text>
</comment>
<proteinExistence type="predicted"/>
<evidence type="ECO:0000259" key="1">
    <source>
        <dbReference type="Pfam" id="PF00561"/>
    </source>
</evidence>
<dbReference type="SUPFAM" id="SSF53474">
    <property type="entry name" value="alpha/beta-Hydrolases"/>
    <property type="match status" value="1"/>
</dbReference>
<organism evidence="2 3">
    <name type="scientific">Labedella phragmitis</name>
    <dbReference type="NCBI Taxonomy" id="2498849"/>
    <lineage>
        <taxon>Bacteria</taxon>
        <taxon>Bacillati</taxon>
        <taxon>Actinomycetota</taxon>
        <taxon>Actinomycetes</taxon>
        <taxon>Micrococcales</taxon>
        <taxon>Microbacteriaceae</taxon>
        <taxon>Labedella</taxon>
    </lineage>
</organism>
<dbReference type="GO" id="GO:0046503">
    <property type="term" value="P:glycerolipid catabolic process"/>
    <property type="evidence" value="ECO:0007669"/>
    <property type="project" value="TreeGrafter"/>
</dbReference>
<dbReference type="PANTHER" id="PTHR43433:SF5">
    <property type="entry name" value="AB HYDROLASE-1 DOMAIN-CONTAINING PROTEIN"/>
    <property type="match status" value="1"/>
</dbReference>
<keyword evidence="3" id="KW-1185">Reference proteome</keyword>
<dbReference type="GO" id="GO:0004806">
    <property type="term" value="F:triacylglycerol lipase activity"/>
    <property type="evidence" value="ECO:0007669"/>
    <property type="project" value="TreeGrafter"/>
</dbReference>